<dbReference type="EMBL" id="JACRYT010000001">
    <property type="protein sequence ID" value="MBC6678605.1"/>
    <property type="molecule type" value="Genomic_DNA"/>
</dbReference>
<evidence type="ECO:0000256" key="2">
    <source>
        <dbReference type="ARBA" id="ARBA00022517"/>
    </source>
</evidence>
<dbReference type="GO" id="GO:0004521">
    <property type="term" value="F:RNA endonuclease activity"/>
    <property type="evidence" value="ECO:0007669"/>
    <property type="project" value="UniProtKB-UniRule"/>
</dbReference>
<feature type="binding site" evidence="9">
    <location>
        <position position="123"/>
    </location>
    <ligand>
        <name>Zn(2+)</name>
        <dbReference type="ChEBI" id="CHEBI:29105"/>
        <note>catalytic</note>
    </ligand>
</feature>
<reference evidence="10" key="1">
    <citation type="submission" date="2020-08" db="EMBL/GenBank/DDBJ databases">
        <title>Genome public.</title>
        <authorList>
            <person name="Liu C."/>
            <person name="Sun Q."/>
        </authorList>
    </citation>
    <scope>NUCLEOTIDE SEQUENCE</scope>
    <source>
        <strain evidence="10">BX12</strain>
    </source>
</reference>
<name>A0A923NL48_9FIRM</name>
<dbReference type="GO" id="GO:0004222">
    <property type="term" value="F:metalloendopeptidase activity"/>
    <property type="evidence" value="ECO:0007669"/>
    <property type="project" value="InterPro"/>
</dbReference>
<keyword evidence="11" id="KW-1185">Reference proteome</keyword>
<dbReference type="PROSITE" id="PS01306">
    <property type="entry name" value="UPF0054"/>
    <property type="match status" value="1"/>
</dbReference>
<keyword evidence="7 9" id="KW-0378">Hydrolase</keyword>
<keyword evidence="6 9" id="KW-0255">Endonuclease</keyword>
<dbReference type="Proteomes" id="UP000602647">
    <property type="component" value="Unassembled WGS sequence"/>
</dbReference>
<comment type="function">
    <text evidence="9">Single strand-specific metallo-endoribonuclease involved in late-stage 70S ribosome quality control and in maturation of the 3' terminus of the 16S rRNA.</text>
</comment>
<dbReference type="Gene3D" id="3.40.390.30">
    <property type="entry name" value="Metalloproteases ('zincins'), catalytic domain"/>
    <property type="match status" value="1"/>
</dbReference>
<evidence type="ECO:0000256" key="8">
    <source>
        <dbReference type="ARBA" id="ARBA00022833"/>
    </source>
</evidence>
<dbReference type="GO" id="GO:0006364">
    <property type="term" value="P:rRNA processing"/>
    <property type="evidence" value="ECO:0007669"/>
    <property type="project" value="UniProtKB-UniRule"/>
</dbReference>
<gene>
    <name evidence="9 10" type="primary">ybeY</name>
    <name evidence="10" type="ORF">H9L42_02030</name>
</gene>
<dbReference type="RefSeq" id="WP_187301769.1">
    <property type="nucleotide sequence ID" value="NZ_CBCTON010000002.1"/>
</dbReference>
<feature type="binding site" evidence="9">
    <location>
        <position position="129"/>
    </location>
    <ligand>
        <name>Zn(2+)</name>
        <dbReference type="ChEBI" id="CHEBI:29105"/>
        <note>catalytic</note>
    </ligand>
</feature>
<dbReference type="InterPro" id="IPR023091">
    <property type="entry name" value="MetalPrtase_cat_dom_sf_prd"/>
</dbReference>
<proteinExistence type="inferred from homology"/>
<comment type="cofactor">
    <cofactor evidence="9">
        <name>Zn(2+)</name>
        <dbReference type="ChEBI" id="CHEBI:29105"/>
    </cofactor>
    <text evidence="9">Binds 1 zinc ion.</text>
</comment>
<feature type="binding site" evidence="9">
    <location>
        <position position="119"/>
    </location>
    <ligand>
        <name>Zn(2+)</name>
        <dbReference type="ChEBI" id="CHEBI:29105"/>
        <note>catalytic</note>
    </ligand>
</feature>
<evidence type="ECO:0000313" key="11">
    <source>
        <dbReference type="Proteomes" id="UP000602647"/>
    </source>
</evidence>
<evidence type="ECO:0000313" key="10">
    <source>
        <dbReference type="EMBL" id="MBC6678605.1"/>
    </source>
</evidence>
<comment type="subcellular location">
    <subcellularLocation>
        <location evidence="9">Cytoplasm</location>
    </subcellularLocation>
</comment>
<evidence type="ECO:0000256" key="1">
    <source>
        <dbReference type="ARBA" id="ARBA00010875"/>
    </source>
</evidence>
<sequence length="160" mass="18275">MKILYDASEGAGVLEAELLKTLEKAASLCVESEGIDPERTEVSLTLVSGEEIQTLNRDYRGVDRVTDVLSFPQYEDIRELPQEGDIPIGDVVICLQKVREQACEFGHSQEREMVYLFVHSICHLLGYDHMEKEDKDEMRAKEEKVMKQLGLERKTDERGI</sequence>
<evidence type="ECO:0000256" key="3">
    <source>
        <dbReference type="ARBA" id="ARBA00022552"/>
    </source>
</evidence>
<organism evidence="10 11">
    <name type="scientific">Zhenpiania hominis</name>
    <dbReference type="NCBI Taxonomy" id="2763644"/>
    <lineage>
        <taxon>Bacteria</taxon>
        <taxon>Bacillati</taxon>
        <taxon>Bacillota</taxon>
        <taxon>Clostridia</taxon>
        <taxon>Peptostreptococcales</taxon>
        <taxon>Anaerovoracaceae</taxon>
        <taxon>Zhenpiania</taxon>
    </lineage>
</organism>
<protein>
    <recommendedName>
        <fullName evidence="9">Endoribonuclease YbeY</fullName>
        <ecNumber evidence="9">3.1.-.-</ecNumber>
    </recommendedName>
</protein>
<dbReference type="GO" id="GO:0005737">
    <property type="term" value="C:cytoplasm"/>
    <property type="evidence" value="ECO:0007669"/>
    <property type="project" value="UniProtKB-SubCell"/>
</dbReference>
<dbReference type="Pfam" id="PF02130">
    <property type="entry name" value="YbeY"/>
    <property type="match status" value="1"/>
</dbReference>
<keyword evidence="4 9" id="KW-0540">Nuclease</keyword>
<dbReference type="PANTHER" id="PTHR46986:SF1">
    <property type="entry name" value="ENDORIBONUCLEASE YBEY, CHLOROPLASTIC"/>
    <property type="match status" value="1"/>
</dbReference>
<dbReference type="PANTHER" id="PTHR46986">
    <property type="entry name" value="ENDORIBONUCLEASE YBEY, CHLOROPLASTIC"/>
    <property type="match status" value="1"/>
</dbReference>
<keyword evidence="2 9" id="KW-0690">Ribosome biogenesis</keyword>
<comment type="similarity">
    <text evidence="1 9">Belongs to the endoribonuclease YbeY family.</text>
</comment>
<dbReference type="SUPFAM" id="SSF55486">
    <property type="entry name" value="Metalloproteases ('zincins'), catalytic domain"/>
    <property type="match status" value="1"/>
</dbReference>
<comment type="caution">
    <text evidence="10">The sequence shown here is derived from an EMBL/GenBank/DDBJ whole genome shotgun (WGS) entry which is preliminary data.</text>
</comment>
<evidence type="ECO:0000256" key="9">
    <source>
        <dbReference type="HAMAP-Rule" id="MF_00009"/>
    </source>
</evidence>
<dbReference type="NCBIfam" id="TIGR00043">
    <property type="entry name" value="rRNA maturation RNase YbeY"/>
    <property type="match status" value="1"/>
</dbReference>
<dbReference type="GO" id="GO:0008270">
    <property type="term" value="F:zinc ion binding"/>
    <property type="evidence" value="ECO:0007669"/>
    <property type="project" value="UniProtKB-UniRule"/>
</dbReference>
<evidence type="ECO:0000256" key="4">
    <source>
        <dbReference type="ARBA" id="ARBA00022722"/>
    </source>
</evidence>
<dbReference type="InterPro" id="IPR020549">
    <property type="entry name" value="YbeY_CS"/>
</dbReference>
<dbReference type="AlphaFoldDB" id="A0A923NL48"/>
<evidence type="ECO:0000256" key="7">
    <source>
        <dbReference type="ARBA" id="ARBA00022801"/>
    </source>
</evidence>
<dbReference type="InterPro" id="IPR002036">
    <property type="entry name" value="YbeY"/>
</dbReference>
<dbReference type="EC" id="3.1.-.-" evidence="9"/>
<keyword evidence="8 9" id="KW-0862">Zinc</keyword>
<dbReference type="HAMAP" id="MF_00009">
    <property type="entry name" value="Endoribonucl_YbeY"/>
    <property type="match status" value="1"/>
</dbReference>
<keyword evidence="3 9" id="KW-0698">rRNA processing</keyword>
<keyword evidence="9" id="KW-0963">Cytoplasm</keyword>
<keyword evidence="5 9" id="KW-0479">Metal-binding</keyword>
<evidence type="ECO:0000256" key="6">
    <source>
        <dbReference type="ARBA" id="ARBA00022759"/>
    </source>
</evidence>
<evidence type="ECO:0000256" key="5">
    <source>
        <dbReference type="ARBA" id="ARBA00022723"/>
    </source>
</evidence>
<accession>A0A923NL48</accession>